<evidence type="ECO:0000256" key="1">
    <source>
        <dbReference type="ARBA" id="ARBA00007074"/>
    </source>
</evidence>
<name>A0ABR8Z2A6_9MICO</name>
<sequence length="285" mass="28199">MPGARHRAACRPTTPLTALSQAVAGPAARRGMLVAASSGLALTMAASTAVAAPEGSSLPQVDVSALSSQARTALTVNPTVSVPADVEFAVADVAVAATPPKTTVAEDSDPIAEHIAAEEAAAEAAAAAEAQALVAARSTETASRSGAPAASSSSTSAVAEESATQAAPAPAASGNAIVDIAFRYVGTPYVWGGSSPSGFDCSGFTWYVFQQAGISIPRSSSAQAGAGTVVSAAEAQPGDLVWWPGHIGIYLGDGQHIAARNPSKPLQAGPISDVGRGTPTFIRVG</sequence>
<keyword evidence="2" id="KW-0645">Protease</keyword>
<reference evidence="6 7" key="1">
    <citation type="submission" date="2020-08" db="EMBL/GenBank/DDBJ databases">
        <title>A Genomic Blueprint of the Chicken Gut Microbiome.</title>
        <authorList>
            <person name="Gilroy R."/>
            <person name="Ravi A."/>
            <person name="Getino M."/>
            <person name="Pursley I."/>
            <person name="Horton D.L."/>
            <person name="Alikhan N.-F."/>
            <person name="Baker D."/>
            <person name="Gharbi K."/>
            <person name="Hall N."/>
            <person name="Watson M."/>
            <person name="Adriaenssens E.M."/>
            <person name="Foster-Nyarko E."/>
            <person name="Jarju S."/>
            <person name="Secka A."/>
            <person name="Antonio M."/>
            <person name="Oren A."/>
            <person name="Chaudhuri R."/>
            <person name="La Ragione R.M."/>
            <person name="Hildebrand F."/>
            <person name="Pallen M.J."/>
        </authorList>
    </citation>
    <scope>NUCLEOTIDE SEQUENCE [LARGE SCALE GENOMIC DNA]</scope>
    <source>
        <strain evidence="6 7">Sa1BUA1</strain>
    </source>
</reference>
<dbReference type="SUPFAM" id="SSF54001">
    <property type="entry name" value="Cysteine proteinases"/>
    <property type="match status" value="1"/>
</dbReference>
<accession>A0ABR8Z2A6</accession>
<dbReference type="PANTHER" id="PTHR47053">
    <property type="entry name" value="MUREIN DD-ENDOPEPTIDASE MEPH-RELATED"/>
    <property type="match status" value="1"/>
</dbReference>
<dbReference type="InterPro" id="IPR051202">
    <property type="entry name" value="Peptidase_C40"/>
</dbReference>
<dbReference type="InterPro" id="IPR000064">
    <property type="entry name" value="NLP_P60_dom"/>
</dbReference>
<protein>
    <submittedName>
        <fullName evidence="6">C40 family peptidase</fullName>
    </submittedName>
</protein>
<evidence type="ECO:0000256" key="3">
    <source>
        <dbReference type="ARBA" id="ARBA00022801"/>
    </source>
</evidence>
<dbReference type="PROSITE" id="PS51935">
    <property type="entry name" value="NLPC_P60"/>
    <property type="match status" value="1"/>
</dbReference>
<evidence type="ECO:0000259" key="5">
    <source>
        <dbReference type="PROSITE" id="PS51935"/>
    </source>
</evidence>
<keyword evidence="7" id="KW-1185">Reference proteome</keyword>
<dbReference type="EMBL" id="JACSPO010000004">
    <property type="protein sequence ID" value="MBD8062471.1"/>
    <property type="molecule type" value="Genomic_DNA"/>
</dbReference>
<gene>
    <name evidence="6" type="ORF">H9624_09050</name>
</gene>
<keyword evidence="4" id="KW-0788">Thiol protease</keyword>
<dbReference type="Gene3D" id="3.90.1720.10">
    <property type="entry name" value="endopeptidase domain like (from Nostoc punctiforme)"/>
    <property type="match status" value="1"/>
</dbReference>
<keyword evidence="3" id="KW-0378">Hydrolase</keyword>
<dbReference type="PANTHER" id="PTHR47053:SF1">
    <property type="entry name" value="MUREIN DD-ENDOPEPTIDASE MEPH-RELATED"/>
    <property type="match status" value="1"/>
</dbReference>
<comment type="caution">
    <text evidence="6">The sequence shown here is derived from an EMBL/GenBank/DDBJ whole genome shotgun (WGS) entry which is preliminary data.</text>
</comment>
<evidence type="ECO:0000313" key="7">
    <source>
        <dbReference type="Proteomes" id="UP000661894"/>
    </source>
</evidence>
<evidence type="ECO:0000256" key="2">
    <source>
        <dbReference type="ARBA" id="ARBA00022670"/>
    </source>
</evidence>
<evidence type="ECO:0000256" key="4">
    <source>
        <dbReference type="ARBA" id="ARBA00022807"/>
    </source>
</evidence>
<proteinExistence type="inferred from homology"/>
<feature type="domain" description="NlpC/P60" evidence="5">
    <location>
        <begin position="171"/>
        <end position="285"/>
    </location>
</feature>
<evidence type="ECO:0000313" key="6">
    <source>
        <dbReference type="EMBL" id="MBD8062471.1"/>
    </source>
</evidence>
<dbReference type="Proteomes" id="UP000661894">
    <property type="component" value="Unassembled WGS sequence"/>
</dbReference>
<dbReference type="InterPro" id="IPR038765">
    <property type="entry name" value="Papain-like_cys_pep_sf"/>
</dbReference>
<dbReference type="Pfam" id="PF00877">
    <property type="entry name" value="NLPC_P60"/>
    <property type="match status" value="1"/>
</dbReference>
<comment type="similarity">
    <text evidence="1">Belongs to the peptidase C40 family.</text>
</comment>
<organism evidence="6 7">
    <name type="scientific">Oceanitalea stevensii</name>
    <dbReference type="NCBI Taxonomy" id="2763072"/>
    <lineage>
        <taxon>Bacteria</taxon>
        <taxon>Bacillati</taxon>
        <taxon>Actinomycetota</taxon>
        <taxon>Actinomycetes</taxon>
        <taxon>Micrococcales</taxon>
        <taxon>Bogoriellaceae</taxon>
        <taxon>Georgenia</taxon>
    </lineage>
</organism>